<keyword evidence="2" id="KW-1185">Reference proteome</keyword>
<evidence type="ECO:0000313" key="1">
    <source>
        <dbReference type="EMBL" id="KAF7269611.1"/>
    </source>
</evidence>
<dbReference type="Proteomes" id="UP000625711">
    <property type="component" value="Unassembled WGS sequence"/>
</dbReference>
<dbReference type="AlphaFoldDB" id="A0A834M694"/>
<evidence type="ECO:0000313" key="2">
    <source>
        <dbReference type="Proteomes" id="UP000625711"/>
    </source>
</evidence>
<name>A0A834M694_RHYFE</name>
<comment type="caution">
    <text evidence="1">The sequence shown here is derived from an EMBL/GenBank/DDBJ whole genome shotgun (WGS) entry which is preliminary data.</text>
</comment>
<reference evidence="1" key="1">
    <citation type="submission" date="2020-08" db="EMBL/GenBank/DDBJ databases">
        <title>Genome sequencing and assembly of the red palm weevil Rhynchophorus ferrugineus.</title>
        <authorList>
            <person name="Dias G.B."/>
            <person name="Bergman C.M."/>
            <person name="Manee M."/>
        </authorList>
    </citation>
    <scope>NUCLEOTIDE SEQUENCE</scope>
    <source>
        <strain evidence="1">AA-2017</strain>
        <tissue evidence="1">Whole larva</tissue>
    </source>
</reference>
<proteinExistence type="predicted"/>
<sequence length="140" mass="15369">MIKKRLALCSLKSSLISSGDSDTSTLALNPHRRPSQLNFPSDFQLEENNFPGRERAAAPAAAAAAPFFALSHCSKLGRAETPLENENVVLFHCPFIGMNSVRQNMEILLLISSSTSRLPFEWVLVPPLFLPLSFISINDA</sequence>
<dbReference type="EMBL" id="JAACXV010014206">
    <property type="protein sequence ID" value="KAF7269611.1"/>
    <property type="molecule type" value="Genomic_DNA"/>
</dbReference>
<accession>A0A834M694</accession>
<organism evidence="1 2">
    <name type="scientific">Rhynchophorus ferrugineus</name>
    <name type="common">Red palm weevil</name>
    <name type="synonym">Curculio ferrugineus</name>
    <dbReference type="NCBI Taxonomy" id="354439"/>
    <lineage>
        <taxon>Eukaryota</taxon>
        <taxon>Metazoa</taxon>
        <taxon>Ecdysozoa</taxon>
        <taxon>Arthropoda</taxon>
        <taxon>Hexapoda</taxon>
        <taxon>Insecta</taxon>
        <taxon>Pterygota</taxon>
        <taxon>Neoptera</taxon>
        <taxon>Endopterygota</taxon>
        <taxon>Coleoptera</taxon>
        <taxon>Polyphaga</taxon>
        <taxon>Cucujiformia</taxon>
        <taxon>Curculionidae</taxon>
        <taxon>Dryophthorinae</taxon>
        <taxon>Rhynchophorus</taxon>
    </lineage>
</organism>
<gene>
    <name evidence="1" type="ORF">GWI33_017337</name>
</gene>
<protein>
    <submittedName>
        <fullName evidence="1">Uncharacterized protein</fullName>
    </submittedName>
</protein>